<dbReference type="EMBL" id="JBHSSM010000027">
    <property type="protein sequence ID" value="MFC6316225.1"/>
    <property type="molecule type" value="Genomic_DNA"/>
</dbReference>
<dbReference type="RefSeq" id="WP_164511233.1">
    <property type="nucleotide sequence ID" value="NZ_JBHSSM010000027.1"/>
</dbReference>
<evidence type="ECO:0000313" key="1">
    <source>
        <dbReference type="EMBL" id="MFC6316225.1"/>
    </source>
</evidence>
<reference evidence="2" key="1">
    <citation type="journal article" date="2019" name="Int. J. Syst. Evol. Microbiol.">
        <title>The Global Catalogue of Microorganisms (GCM) 10K type strain sequencing project: providing services to taxonomists for standard genome sequencing and annotation.</title>
        <authorList>
            <consortium name="The Broad Institute Genomics Platform"/>
            <consortium name="The Broad Institute Genome Sequencing Center for Infectious Disease"/>
            <person name="Wu L."/>
            <person name="Ma J."/>
        </authorList>
    </citation>
    <scope>NUCLEOTIDE SEQUENCE [LARGE SCALE GENOMIC DNA]</scope>
    <source>
        <strain evidence="2">CCM 8897</strain>
    </source>
</reference>
<evidence type="ECO:0000313" key="2">
    <source>
        <dbReference type="Proteomes" id="UP001596310"/>
    </source>
</evidence>
<gene>
    <name evidence="1" type="ORF">ACFQHW_11675</name>
</gene>
<keyword evidence="2" id="KW-1185">Reference proteome</keyword>
<dbReference type="Proteomes" id="UP001596310">
    <property type="component" value="Unassembled WGS sequence"/>
</dbReference>
<dbReference type="InterPro" id="IPR009057">
    <property type="entry name" value="Homeodomain-like_sf"/>
</dbReference>
<comment type="caution">
    <text evidence="1">The sequence shown here is derived from an EMBL/GenBank/DDBJ whole genome shotgun (WGS) entry which is preliminary data.</text>
</comment>
<organism evidence="1 2">
    <name type="scientific">Lapidilactobacillus achengensis</name>
    <dbReference type="NCBI Taxonomy" id="2486000"/>
    <lineage>
        <taxon>Bacteria</taxon>
        <taxon>Bacillati</taxon>
        <taxon>Bacillota</taxon>
        <taxon>Bacilli</taxon>
        <taxon>Lactobacillales</taxon>
        <taxon>Lactobacillaceae</taxon>
        <taxon>Lapidilactobacillus</taxon>
    </lineage>
</organism>
<accession>A0ABW1UUB7</accession>
<dbReference type="SUPFAM" id="SSF46689">
    <property type="entry name" value="Homeodomain-like"/>
    <property type="match status" value="1"/>
</dbReference>
<sequence>MPKDTFLNLPPTRQKEIEQLLLEIFYNRPVSQVKVTEIVERMEMSRGAFYKYFEDLNDAYHYTLAQNAKIIRHDILRCIDDNQEDFFVGIEHYLAKCGQLKPNTRYWRRINLLTRSNSELAVREISPGNTTAFVDRVIEVIRKNQFNIRDDNEMISFLYFILEIIIDSLTAMVVNHWDSDQLLTDFRYKRKWLVGNLG</sequence>
<dbReference type="Gene3D" id="1.10.357.10">
    <property type="entry name" value="Tetracycline Repressor, domain 2"/>
    <property type="match status" value="1"/>
</dbReference>
<dbReference type="Pfam" id="PF17924">
    <property type="entry name" value="TetR_C_19"/>
    <property type="match status" value="1"/>
</dbReference>
<protein>
    <submittedName>
        <fullName evidence="1">TetR/AcrR family transcriptional regulator</fullName>
    </submittedName>
</protein>
<proteinExistence type="predicted"/>
<name>A0ABW1UUB7_9LACO</name>